<dbReference type="PANTHER" id="PTHR12277:SF194">
    <property type="entry name" value="FI04476P"/>
    <property type="match status" value="1"/>
</dbReference>
<dbReference type="Proteomes" id="UP001152799">
    <property type="component" value="Chromosome 10"/>
</dbReference>
<evidence type="ECO:0000256" key="1">
    <source>
        <dbReference type="SAM" id="Phobius"/>
    </source>
</evidence>
<feature type="transmembrane region" description="Helical" evidence="1">
    <location>
        <begin position="39"/>
        <end position="65"/>
    </location>
</feature>
<dbReference type="GO" id="GO:0006660">
    <property type="term" value="P:phosphatidylserine catabolic process"/>
    <property type="evidence" value="ECO:0007669"/>
    <property type="project" value="TreeGrafter"/>
</dbReference>
<dbReference type="GO" id="GO:0052651">
    <property type="term" value="P:monoacylglycerol catabolic process"/>
    <property type="evidence" value="ECO:0007669"/>
    <property type="project" value="TreeGrafter"/>
</dbReference>
<dbReference type="AlphaFoldDB" id="A0A9N9QEW9"/>
<keyword evidence="1" id="KW-0812">Transmembrane</keyword>
<evidence type="ECO:0000259" key="2">
    <source>
        <dbReference type="Pfam" id="PF12146"/>
    </source>
</evidence>
<feature type="domain" description="Serine aminopeptidase S33" evidence="2">
    <location>
        <begin position="148"/>
        <end position="274"/>
    </location>
</feature>
<accession>A0A9N9QEW9</accession>
<dbReference type="InterPro" id="IPR022742">
    <property type="entry name" value="Hydrolase_4"/>
</dbReference>
<dbReference type="OrthoDB" id="10249433at2759"/>
<keyword evidence="1" id="KW-0472">Membrane</keyword>
<keyword evidence="1" id="KW-1133">Transmembrane helix</keyword>
<dbReference type="SUPFAM" id="SSF53474">
    <property type="entry name" value="alpha/beta-Hydrolases"/>
    <property type="match status" value="1"/>
</dbReference>
<evidence type="ECO:0000313" key="4">
    <source>
        <dbReference type="Proteomes" id="UP001152799"/>
    </source>
</evidence>
<dbReference type="EMBL" id="OU892286">
    <property type="protein sequence ID" value="CAG9761836.1"/>
    <property type="molecule type" value="Genomic_DNA"/>
</dbReference>
<name>A0A9N9QEW9_9CUCU</name>
<dbReference type="Pfam" id="PF12146">
    <property type="entry name" value="Hydrolase_4"/>
    <property type="match status" value="1"/>
</dbReference>
<dbReference type="PANTHER" id="PTHR12277">
    <property type="entry name" value="ALPHA/BETA HYDROLASE DOMAIN-CONTAINING PROTEIN"/>
    <property type="match status" value="1"/>
</dbReference>
<dbReference type="Gene3D" id="3.40.50.1820">
    <property type="entry name" value="alpha/beta hydrolase"/>
    <property type="match status" value="1"/>
</dbReference>
<evidence type="ECO:0000313" key="3">
    <source>
        <dbReference type="EMBL" id="CAG9761836.1"/>
    </source>
</evidence>
<dbReference type="GO" id="GO:0005789">
    <property type="term" value="C:endoplasmic reticulum membrane"/>
    <property type="evidence" value="ECO:0007669"/>
    <property type="project" value="TreeGrafter"/>
</dbReference>
<dbReference type="GO" id="GO:0047372">
    <property type="term" value="F:monoacylglycerol lipase activity"/>
    <property type="evidence" value="ECO:0007669"/>
    <property type="project" value="TreeGrafter"/>
</dbReference>
<gene>
    <name evidence="3" type="ORF">CEUTPL_LOCUS2529</name>
</gene>
<keyword evidence="4" id="KW-1185">Reference proteome</keyword>
<organism evidence="3 4">
    <name type="scientific">Ceutorhynchus assimilis</name>
    <name type="common">cabbage seed weevil</name>
    <dbReference type="NCBI Taxonomy" id="467358"/>
    <lineage>
        <taxon>Eukaryota</taxon>
        <taxon>Metazoa</taxon>
        <taxon>Ecdysozoa</taxon>
        <taxon>Arthropoda</taxon>
        <taxon>Hexapoda</taxon>
        <taxon>Insecta</taxon>
        <taxon>Pterygota</taxon>
        <taxon>Neoptera</taxon>
        <taxon>Endopterygota</taxon>
        <taxon>Coleoptera</taxon>
        <taxon>Polyphaga</taxon>
        <taxon>Cucujiformia</taxon>
        <taxon>Curculionidae</taxon>
        <taxon>Ceutorhynchinae</taxon>
        <taxon>Ceutorhynchus</taxon>
    </lineage>
</organism>
<dbReference type="InterPro" id="IPR029058">
    <property type="entry name" value="AB_hydrolase_fold"/>
</dbReference>
<dbReference type="GO" id="GO:0004622">
    <property type="term" value="F:phosphatidylcholine lysophospholipase activity"/>
    <property type="evidence" value="ECO:0007669"/>
    <property type="project" value="TreeGrafter"/>
</dbReference>
<reference evidence="3" key="1">
    <citation type="submission" date="2022-01" db="EMBL/GenBank/DDBJ databases">
        <authorList>
            <person name="King R."/>
        </authorList>
    </citation>
    <scope>NUCLEOTIDE SEQUENCE</scope>
</reference>
<sequence length="382" mass="44953">MNHQRYNDYYLVNDEDMGEDTDSIEFMPRQKCCTLKKCLIISAISFVSLAVLAFIVVFVIFPLVFQNSLSLQQDLVFTRWGLETNSTVFQILRFPEYKNYYVPVKDLATNETLKLGLWHILPFDLAKAAIYNDTYDYEDALKNSNYSVLLYFHGTGEDRSDNLRKYQFFRTFFHVIVFDYRGYGDSQAGTMLEKNIVNDCRQIYQWLQEKTSALLFVWGHSLGTSLAVSTLSQLGQEANTTGLILEAAFTSFAEELYHHPYVKYFRWLPWFKQTIVNPLRKNGFLFETSKHILNVTCPILFLHAIDDAVVPYFMSKQLYNISMQRNVDEEVKNNTQLVLFDKRLNLRHYFIYQDSYTIFYFYNFMRHFTGFPVSTNESSHQS</sequence>
<protein>
    <recommendedName>
        <fullName evidence="2">Serine aminopeptidase S33 domain-containing protein</fullName>
    </recommendedName>
</protein>
<proteinExistence type="predicted"/>